<evidence type="ECO:0000256" key="4">
    <source>
        <dbReference type="ARBA" id="ARBA00022670"/>
    </source>
</evidence>
<keyword evidence="5" id="KW-0812">Transmembrane</keyword>
<evidence type="ECO:0000313" key="15">
    <source>
        <dbReference type="EMBL" id="HIU93841.1"/>
    </source>
</evidence>
<feature type="compositionally biased region" description="Basic and acidic residues" evidence="12">
    <location>
        <begin position="282"/>
        <end position="299"/>
    </location>
</feature>
<protein>
    <submittedName>
        <fullName evidence="15">Cell division protein FtsH</fullName>
    </submittedName>
</protein>
<comment type="subcellular location">
    <subcellularLocation>
        <location evidence="2">Membrane</location>
    </subcellularLocation>
</comment>
<keyword evidence="15" id="KW-0132">Cell division</keyword>
<feature type="non-terminal residue" evidence="15">
    <location>
        <position position="1"/>
    </location>
</feature>
<comment type="caution">
    <text evidence="15">The sequence shown here is derived from an EMBL/GenBank/DDBJ whole genome shotgun (WGS) entry which is preliminary data.</text>
</comment>
<dbReference type="GO" id="GO:0006508">
    <property type="term" value="P:proteolysis"/>
    <property type="evidence" value="ECO:0007669"/>
    <property type="project" value="UniProtKB-KW"/>
</dbReference>
<keyword evidence="9" id="KW-1133">Transmembrane helix</keyword>
<dbReference type="GO" id="GO:0046872">
    <property type="term" value="F:metal ion binding"/>
    <property type="evidence" value="ECO:0007669"/>
    <property type="project" value="UniProtKB-KW"/>
</dbReference>
<dbReference type="SUPFAM" id="SSF140990">
    <property type="entry name" value="FtsH protease domain-like"/>
    <property type="match status" value="1"/>
</dbReference>
<keyword evidence="11" id="KW-0472">Membrane</keyword>
<dbReference type="PANTHER" id="PTHR23076:SF113">
    <property type="entry name" value="ATP-DEPENDENT ZINC METALLOPROTEASE FTSH 1, CHLOROPLASTIC-RELATED"/>
    <property type="match status" value="1"/>
</dbReference>
<evidence type="ECO:0000313" key="16">
    <source>
        <dbReference type="Proteomes" id="UP000824128"/>
    </source>
</evidence>
<feature type="domain" description="Peptidase M41" evidence="13">
    <location>
        <begin position="79"/>
        <end position="266"/>
    </location>
</feature>
<dbReference type="SUPFAM" id="SSF52540">
    <property type="entry name" value="P-loop containing nucleoside triphosphate hydrolases"/>
    <property type="match status" value="1"/>
</dbReference>
<evidence type="ECO:0000259" key="14">
    <source>
        <dbReference type="Pfam" id="PF17862"/>
    </source>
</evidence>
<feature type="compositionally biased region" description="Low complexity" evidence="12">
    <location>
        <begin position="300"/>
        <end position="311"/>
    </location>
</feature>
<gene>
    <name evidence="15" type="ORF">IAD24_01660</name>
</gene>
<dbReference type="FunFam" id="1.10.8.60:FF:000001">
    <property type="entry name" value="ATP-dependent zinc metalloprotease FtsH"/>
    <property type="match status" value="1"/>
</dbReference>
<dbReference type="InterPro" id="IPR000642">
    <property type="entry name" value="Peptidase_M41"/>
</dbReference>
<keyword evidence="15" id="KW-0131">Cell cycle</keyword>
<comment type="cofactor">
    <cofactor evidence="1">
        <name>Zn(2+)</name>
        <dbReference type="ChEBI" id="CHEBI:29105"/>
    </cofactor>
</comment>
<evidence type="ECO:0000256" key="3">
    <source>
        <dbReference type="ARBA" id="ARBA00010044"/>
    </source>
</evidence>
<evidence type="ECO:0000256" key="2">
    <source>
        <dbReference type="ARBA" id="ARBA00004370"/>
    </source>
</evidence>
<dbReference type="AlphaFoldDB" id="A0A9D1N379"/>
<keyword evidence="6" id="KW-0479">Metal-binding</keyword>
<keyword evidence="10" id="KW-0482">Metalloprotease</keyword>
<dbReference type="FunFam" id="1.20.58.760:FF:000001">
    <property type="entry name" value="ATP-dependent zinc metalloprotease FtsH"/>
    <property type="match status" value="1"/>
</dbReference>
<evidence type="ECO:0000256" key="5">
    <source>
        <dbReference type="ARBA" id="ARBA00022692"/>
    </source>
</evidence>
<organism evidence="15 16">
    <name type="scientific">Candidatus Aphodomorpha intestinavium</name>
    <dbReference type="NCBI Taxonomy" id="2840672"/>
    <lineage>
        <taxon>Bacteria</taxon>
        <taxon>Bacillati</taxon>
        <taxon>Bacillota</taxon>
        <taxon>Clostridia</taxon>
        <taxon>Eubacteriales</taxon>
        <taxon>Candidatus Aphodomorpha</taxon>
    </lineage>
</organism>
<dbReference type="Gene3D" id="1.10.8.60">
    <property type="match status" value="1"/>
</dbReference>
<feature type="domain" description="AAA ATPase AAA+ lid" evidence="14">
    <location>
        <begin position="22"/>
        <end position="65"/>
    </location>
</feature>
<evidence type="ECO:0000256" key="9">
    <source>
        <dbReference type="ARBA" id="ARBA00022989"/>
    </source>
</evidence>
<evidence type="ECO:0000259" key="13">
    <source>
        <dbReference type="Pfam" id="PF01434"/>
    </source>
</evidence>
<evidence type="ECO:0000256" key="6">
    <source>
        <dbReference type="ARBA" id="ARBA00022723"/>
    </source>
</evidence>
<accession>A0A9D1N379</accession>
<proteinExistence type="inferred from homology"/>
<keyword evidence="7" id="KW-0378">Hydrolase</keyword>
<dbReference type="Gene3D" id="1.20.58.760">
    <property type="entry name" value="Peptidase M41"/>
    <property type="match status" value="1"/>
</dbReference>
<feature type="compositionally biased region" description="Gly residues" evidence="12">
    <location>
        <begin position="338"/>
        <end position="347"/>
    </location>
</feature>
<feature type="region of interest" description="Disordered" evidence="12">
    <location>
        <begin position="282"/>
        <end position="347"/>
    </location>
</feature>
<dbReference type="GO" id="GO:0004176">
    <property type="term" value="F:ATP-dependent peptidase activity"/>
    <property type="evidence" value="ECO:0007669"/>
    <property type="project" value="InterPro"/>
</dbReference>
<dbReference type="GO" id="GO:0005524">
    <property type="term" value="F:ATP binding"/>
    <property type="evidence" value="ECO:0007669"/>
    <property type="project" value="InterPro"/>
</dbReference>
<dbReference type="InterPro" id="IPR037219">
    <property type="entry name" value="Peptidase_M41-like"/>
</dbReference>
<feature type="compositionally biased region" description="Low complexity" evidence="12">
    <location>
        <begin position="320"/>
        <end position="337"/>
    </location>
</feature>
<dbReference type="Pfam" id="PF01434">
    <property type="entry name" value="Peptidase_M41"/>
    <property type="match status" value="1"/>
</dbReference>
<keyword evidence="8" id="KW-0862">Zinc</keyword>
<evidence type="ECO:0000256" key="10">
    <source>
        <dbReference type="ARBA" id="ARBA00023049"/>
    </source>
</evidence>
<evidence type="ECO:0000256" key="7">
    <source>
        <dbReference type="ARBA" id="ARBA00022801"/>
    </source>
</evidence>
<comment type="similarity">
    <text evidence="3">In the C-terminal section; belongs to the peptidase M41 family.</text>
</comment>
<dbReference type="GO" id="GO:0004222">
    <property type="term" value="F:metalloendopeptidase activity"/>
    <property type="evidence" value="ECO:0007669"/>
    <property type="project" value="InterPro"/>
</dbReference>
<evidence type="ECO:0000256" key="1">
    <source>
        <dbReference type="ARBA" id="ARBA00001947"/>
    </source>
</evidence>
<evidence type="ECO:0000256" key="12">
    <source>
        <dbReference type="SAM" id="MobiDB-lite"/>
    </source>
</evidence>
<dbReference type="Proteomes" id="UP000824128">
    <property type="component" value="Unassembled WGS sequence"/>
</dbReference>
<evidence type="ECO:0000256" key="8">
    <source>
        <dbReference type="ARBA" id="ARBA00022833"/>
    </source>
</evidence>
<dbReference type="InterPro" id="IPR027417">
    <property type="entry name" value="P-loop_NTPase"/>
</dbReference>
<dbReference type="GO" id="GO:0051301">
    <property type="term" value="P:cell division"/>
    <property type="evidence" value="ECO:0007669"/>
    <property type="project" value="UniProtKB-KW"/>
</dbReference>
<dbReference type="Pfam" id="PF17862">
    <property type="entry name" value="AAA_lid_3"/>
    <property type="match status" value="1"/>
</dbReference>
<name>A0A9D1N379_9FIRM</name>
<dbReference type="PANTHER" id="PTHR23076">
    <property type="entry name" value="METALLOPROTEASE M41 FTSH"/>
    <property type="match status" value="1"/>
</dbReference>
<dbReference type="EMBL" id="DVNZ01000055">
    <property type="protein sequence ID" value="HIU93841.1"/>
    <property type="molecule type" value="Genomic_DNA"/>
</dbReference>
<dbReference type="InterPro" id="IPR041569">
    <property type="entry name" value="AAA_lid_3"/>
</dbReference>
<reference evidence="15" key="2">
    <citation type="journal article" date="2021" name="PeerJ">
        <title>Extensive microbial diversity within the chicken gut microbiome revealed by metagenomics and culture.</title>
        <authorList>
            <person name="Gilroy R."/>
            <person name="Ravi A."/>
            <person name="Getino M."/>
            <person name="Pursley I."/>
            <person name="Horton D.L."/>
            <person name="Alikhan N.F."/>
            <person name="Baker D."/>
            <person name="Gharbi K."/>
            <person name="Hall N."/>
            <person name="Watson M."/>
            <person name="Adriaenssens E.M."/>
            <person name="Foster-Nyarko E."/>
            <person name="Jarju S."/>
            <person name="Secka A."/>
            <person name="Antonio M."/>
            <person name="Oren A."/>
            <person name="Chaudhuri R.R."/>
            <person name="La Ragione R."/>
            <person name="Hildebrand F."/>
            <person name="Pallen M.J."/>
        </authorList>
    </citation>
    <scope>NUCLEOTIDE SEQUENCE</scope>
    <source>
        <strain evidence="15">ChiGjej2B2-16831</strain>
    </source>
</reference>
<dbReference type="GO" id="GO:0016020">
    <property type="term" value="C:membrane"/>
    <property type="evidence" value="ECO:0007669"/>
    <property type="project" value="UniProtKB-SubCell"/>
</dbReference>
<reference evidence="15" key="1">
    <citation type="submission" date="2020-10" db="EMBL/GenBank/DDBJ databases">
        <authorList>
            <person name="Gilroy R."/>
        </authorList>
    </citation>
    <scope>NUCLEOTIDE SEQUENCE</scope>
    <source>
        <strain evidence="15">ChiGjej2B2-16831</strain>
    </source>
</reference>
<keyword evidence="4" id="KW-0645">Protease</keyword>
<evidence type="ECO:0000256" key="11">
    <source>
        <dbReference type="ARBA" id="ARBA00023136"/>
    </source>
</evidence>
<sequence>DVKGREEILRVHARNKPLAAGVKLSVLAQRTPGFTGADLENVLNEAAILAARAKHRTIDMPELEEAITRVIMGPEKRSRMITELDKRLTAYHEAGHAIVALKLENCDPVHEVSIIPRGYAGGYTMYLPKEDKTYVTRRKLEDTIAAALGGRVAEKLRLGDISTGAHSDLQHASEIAHRMVTEYGMSEEIGPIFLGGQTEVFVGLEWGHGRNYSESLAARVDEAVQRILSEQFERAERVIGADMAALDRVAEMLIRYERVSGEEFAAVYGGEDADAVIARREQEEAKKAEKEQLEKEQPAAEHAAAQEAAQEPSDGPAAKDAPVAPEQPADAAQEGPAQPGGGSDGEA</sequence>